<reference evidence="1 2" key="1">
    <citation type="submission" date="2013-06" db="EMBL/GenBank/DDBJ databases">
        <authorList>
            <person name="Weinstock G."/>
            <person name="Sodergren E."/>
            <person name="Lobos E.A."/>
            <person name="Fulton L."/>
            <person name="Fulton R."/>
            <person name="Courtney L."/>
            <person name="Fronick C."/>
            <person name="O'Laughlin M."/>
            <person name="Godfrey J."/>
            <person name="Wilson R.M."/>
            <person name="Miner T."/>
            <person name="Farmer C."/>
            <person name="Delehaunty K."/>
            <person name="Cordes M."/>
            <person name="Minx P."/>
            <person name="Tomlinson C."/>
            <person name="Chen J."/>
            <person name="Wollam A."/>
            <person name="Pepin K.H."/>
            <person name="Bhonagiri V."/>
            <person name="Zhang X."/>
            <person name="Warren W."/>
            <person name="Mitreva M."/>
            <person name="Mardis E.R."/>
            <person name="Wilson R.K."/>
        </authorList>
    </citation>
    <scope>NUCLEOTIDE SEQUENCE [LARGE SCALE GENOMIC DNA]</scope>
    <source>
        <strain evidence="1 2">ATCC 29099</strain>
    </source>
</reference>
<dbReference type="HOGENOM" id="CLU_3216441_0_0_9"/>
<dbReference type="Proteomes" id="UP000016608">
    <property type="component" value="Unassembled WGS sequence"/>
</dbReference>
<evidence type="ECO:0000313" key="1">
    <source>
        <dbReference type="EMBL" id="ERK43438.1"/>
    </source>
</evidence>
<comment type="caution">
    <text evidence="1">The sequence shown here is derived from an EMBL/GenBank/DDBJ whole genome shotgun (WGS) entry which is preliminary data.</text>
</comment>
<evidence type="ECO:0000313" key="2">
    <source>
        <dbReference type="Proteomes" id="UP000016608"/>
    </source>
</evidence>
<dbReference type="AlphaFoldDB" id="U2QQ52"/>
<accession>U2QQ52</accession>
<name>U2QQ52_EUBRA</name>
<dbReference type="EMBL" id="AWVJ01000147">
    <property type="protein sequence ID" value="ERK43438.1"/>
    <property type="molecule type" value="Genomic_DNA"/>
</dbReference>
<proteinExistence type="predicted"/>
<sequence length="44" mass="5224">MDNPEGQVTYPIYIGRPGYLPALAHQRCTLRFYLCFYNQAIWQD</sequence>
<protein>
    <submittedName>
        <fullName evidence="1">Uncharacterized protein</fullName>
    </submittedName>
</protein>
<organism evidence="1 2">
    <name type="scientific">Eubacterium ramulus ATCC 29099</name>
    <dbReference type="NCBI Taxonomy" id="1256908"/>
    <lineage>
        <taxon>Bacteria</taxon>
        <taxon>Bacillati</taxon>
        <taxon>Bacillota</taxon>
        <taxon>Clostridia</taxon>
        <taxon>Eubacteriales</taxon>
        <taxon>Eubacteriaceae</taxon>
        <taxon>Eubacterium</taxon>
    </lineage>
</organism>
<gene>
    <name evidence="1" type="ORF">HMPREF0373_02453</name>
</gene>
<keyword evidence="2" id="KW-1185">Reference proteome</keyword>